<evidence type="ECO:0000256" key="3">
    <source>
        <dbReference type="ARBA" id="ARBA00022827"/>
    </source>
</evidence>
<keyword evidence="2" id="KW-0285">Flavoprotein</keyword>
<dbReference type="RefSeq" id="WP_218469260.1">
    <property type="nucleotide sequence ID" value="NZ_BAABJN010000008.1"/>
</dbReference>
<dbReference type="InterPro" id="IPR006076">
    <property type="entry name" value="FAD-dep_OxRdtase"/>
</dbReference>
<dbReference type="Proteomes" id="UP000694257">
    <property type="component" value="Chromosome"/>
</dbReference>
<protein>
    <submittedName>
        <fullName evidence="6">FAD-dependent oxidoreductase</fullName>
    </submittedName>
</protein>
<reference evidence="6 7" key="1">
    <citation type="submission" date="2021-07" db="EMBL/GenBank/DDBJ databases">
        <title>Whole Genome Sequence of Nocardia Iowensis.</title>
        <authorList>
            <person name="Lamm A."/>
            <person name="Collins-Fairclough A.M."/>
            <person name="Bunk B."/>
            <person name="Sproer C."/>
        </authorList>
    </citation>
    <scope>NUCLEOTIDE SEQUENCE [LARGE SCALE GENOMIC DNA]</scope>
    <source>
        <strain evidence="6 7">NRRL 5646</strain>
    </source>
</reference>
<dbReference type="PANTHER" id="PTHR10961:SF7">
    <property type="entry name" value="FAD DEPENDENT OXIDOREDUCTASE DOMAIN-CONTAINING PROTEIN"/>
    <property type="match status" value="1"/>
</dbReference>
<sequence length="388" mass="42752">MTEIQTYAAIVVGGGAVGLSAARELGRRGIHTLVLEAGPLFHDHASSAGTERHSRVQYSQEDLSRLALETAAEWDRLESESGRRLRHRVGSLWFGDVDVDTNEGQITSAARVMDKLDIPYEWLTAREITDRFGFRDLPADYAGFLQPDGGIVDVKATLLALYELSIRSGVHVTPNAPVRSIEPETDTVRVVTDSGTYRTSSLVVAAGPATARLLRPFGVDMDYRVFEMANLSFVPSNGRVELPFWFAFQQPTERDTNLFYGFGPRPWATDSACRVAPMFEIDEITAETVPTLRPKAYDVDRVHDWVRTHMPMLEARAVSATTCLAVLPRDPARQFYFGPVTAPGAGTARIATFAAGWGFKFVPILGRVLADWACTGKTDVDVQRLSVS</sequence>
<evidence type="ECO:0000256" key="2">
    <source>
        <dbReference type="ARBA" id="ARBA00022630"/>
    </source>
</evidence>
<accession>A0ABX8RH90</accession>
<dbReference type="Pfam" id="PF01266">
    <property type="entry name" value="DAO"/>
    <property type="match status" value="1"/>
</dbReference>
<dbReference type="InterPro" id="IPR045170">
    <property type="entry name" value="MTOX"/>
</dbReference>
<dbReference type="EMBL" id="CP078145">
    <property type="protein sequence ID" value="QXN88377.1"/>
    <property type="molecule type" value="Genomic_DNA"/>
</dbReference>
<evidence type="ECO:0000259" key="5">
    <source>
        <dbReference type="Pfam" id="PF01266"/>
    </source>
</evidence>
<gene>
    <name evidence="6" type="ORF">KV110_22520</name>
</gene>
<name>A0ABX8RH90_NOCIO</name>
<feature type="domain" description="FAD dependent oxidoreductase" evidence="5">
    <location>
        <begin position="10"/>
        <end position="372"/>
    </location>
</feature>
<proteinExistence type="predicted"/>
<organism evidence="6 7">
    <name type="scientific">Nocardia iowensis</name>
    <dbReference type="NCBI Taxonomy" id="204891"/>
    <lineage>
        <taxon>Bacteria</taxon>
        <taxon>Bacillati</taxon>
        <taxon>Actinomycetota</taxon>
        <taxon>Actinomycetes</taxon>
        <taxon>Mycobacteriales</taxon>
        <taxon>Nocardiaceae</taxon>
        <taxon>Nocardia</taxon>
    </lineage>
</organism>
<evidence type="ECO:0000256" key="1">
    <source>
        <dbReference type="ARBA" id="ARBA00001974"/>
    </source>
</evidence>
<keyword evidence="7" id="KW-1185">Reference proteome</keyword>
<keyword evidence="4" id="KW-0560">Oxidoreductase</keyword>
<evidence type="ECO:0000313" key="6">
    <source>
        <dbReference type="EMBL" id="QXN88377.1"/>
    </source>
</evidence>
<comment type="cofactor">
    <cofactor evidence="1">
        <name>FAD</name>
        <dbReference type="ChEBI" id="CHEBI:57692"/>
    </cofactor>
</comment>
<keyword evidence="3" id="KW-0274">FAD</keyword>
<dbReference type="PANTHER" id="PTHR10961">
    <property type="entry name" value="PEROXISOMAL SARCOSINE OXIDASE"/>
    <property type="match status" value="1"/>
</dbReference>
<evidence type="ECO:0000313" key="7">
    <source>
        <dbReference type="Proteomes" id="UP000694257"/>
    </source>
</evidence>
<evidence type="ECO:0000256" key="4">
    <source>
        <dbReference type="ARBA" id="ARBA00023002"/>
    </source>
</evidence>